<keyword evidence="1" id="KW-0812">Transmembrane</keyword>
<organism evidence="2 3">
    <name type="scientific">Paracholeplasma manati</name>
    <dbReference type="NCBI Taxonomy" id="591373"/>
    <lineage>
        <taxon>Bacteria</taxon>
        <taxon>Bacillati</taxon>
        <taxon>Mycoplasmatota</taxon>
        <taxon>Mollicutes</taxon>
        <taxon>Acholeplasmatales</taxon>
        <taxon>Acholeplasmataceae</taxon>
        <taxon>Paracholeplasma</taxon>
    </lineage>
</organism>
<keyword evidence="1" id="KW-1133">Transmembrane helix</keyword>
<proteinExistence type="predicted"/>
<dbReference type="EMBL" id="JAOVQM010000002">
    <property type="protein sequence ID" value="MCV2231924.1"/>
    <property type="molecule type" value="Genomic_DNA"/>
</dbReference>
<keyword evidence="1" id="KW-0472">Membrane</keyword>
<dbReference type="Proteomes" id="UP001177160">
    <property type="component" value="Unassembled WGS sequence"/>
</dbReference>
<accession>A0ABT2Y598</accession>
<evidence type="ECO:0000313" key="3">
    <source>
        <dbReference type="Proteomes" id="UP001177160"/>
    </source>
</evidence>
<protein>
    <submittedName>
        <fullName evidence="2">Uncharacterized protein</fullName>
    </submittedName>
</protein>
<reference evidence="2" key="1">
    <citation type="submission" date="2022-09" db="EMBL/GenBank/DDBJ databases">
        <title>Novel Mycoplasma species identified in domestic and wild animals.</title>
        <authorList>
            <person name="Volokhov D.V."/>
            <person name="Furtak V.A."/>
            <person name="Zagorodnyaya T.A."/>
        </authorList>
    </citation>
    <scope>NUCLEOTIDE SEQUENCE</scope>
    <source>
        <strain evidence="2">Oakley</strain>
    </source>
</reference>
<evidence type="ECO:0000313" key="2">
    <source>
        <dbReference type="EMBL" id="MCV2231924.1"/>
    </source>
</evidence>
<feature type="transmembrane region" description="Helical" evidence="1">
    <location>
        <begin position="55"/>
        <end position="77"/>
    </location>
</feature>
<sequence length="160" mass="18768">MSKITVLRNKCTNTINDEILLSIDNKKIDDINDITIDNGLHRFEISQFHFYNNKFFFFAALLTLFDLLINTVDAGYLPRRWGKYAKLEFELNVTDDVTLSIEMKRVRKNIICDQYFFETNNLCGFNVVTYEERSIFTVLGAITFWVTICTLLTFIVLICF</sequence>
<feature type="transmembrane region" description="Helical" evidence="1">
    <location>
        <begin position="135"/>
        <end position="159"/>
    </location>
</feature>
<name>A0ABT2Y598_9MOLU</name>
<dbReference type="RefSeq" id="WP_263608077.1">
    <property type="nucleotide sequence ID" value="NZ_JAOVQM010000002.1"/>
</dbReference>
<keyword evidence="3" id="KW-1185">Reference proteome</keyword>
<gene>
    <name evidence="2" type="ORF">N7548_03680</name>
</gene>
<evidence type="ECO:0000256" key="1">
    <source>
        <dbReference type="SAM" id="Phobius"/>
    </source>
</evidence>
<comment type="caution">
    <text evidence="2">The sequence shown here is derived from an EMBL/GenBank/DDBJ whole genome shotgun (WGS) entry which is preliminary data.</text>
</comment>